<reference evidence="2 4" key="1">
    <citation type="submission" date="2017-09" db="EMBL/GenBank/DDBJ databases">
        <title>Biodiversity and function of Thalassospira species in the particle-attached aromatic-hydrocarbon-degrading consortia from the surface seawater of the South China Sea.</title>
        <authorList>
            <person name="Dong C."/>
            <person name="Liu R."/>
            <person name="Shao Z."/>
        </authorList>
    </citation>
    <scope>NUCLEOTIDE SEQUENCE [LARGE SCALE GENOMIC DNA]</scope>
    <source>
        <strain evidence="2 4">CSC1P2</strain>
    </source>
</reference>
<sequence length="91" mass="9767">MTNFEIMQLAYQLRGQGDDRPLADIVASVKADMAVFEPAAPGPGDVVGGRVDQFPDGRKVTTEILGDGTEKVIKTEMIDLPKPEPEAAPNE</sequence>
<organism evidence="2 4">
    <name type="scientific">Thalassospira marina</name>
    <dbReference type="NCBI Taxonomy" id="2048283"/>
    <lineage>
        <taxon>Bacteria</taxon>
        <taxon>Pseudomonadati</taxon>
        <taxon>Pseudomonadota</taxon>
        <taxon>Alphaproteobacteria</taxon>
        <taxon>Rhodospirillales</taxon>
        <taxon>Thalassospiraceae</taxon>
        <taxon>Thalassospira</taxon>
    </lineage>
</organism>
<evidence type="ECO:0000313" key="1">
    <source>
        <dbReference type="EMBL" id="AUG55731.1"/>
    </source>
</evidence>
<keyword evidence="1" id="KW-0614">Plasmid</keyword>
<geneLocation type="plasmid" evidence="1">
    <name>pCSC3H3</name>
</geneLocation>
<geneLocation type="plasmid" evidence="3">
    <name>pcsc3h3</name>
</geneLocation>
<accession>A0A2N3KTH3</accession>
<dbReference type="RefSeq" id="WP_101267069.1">
    <property type="nucleotide sequence ID" value="NZ_CP024200.1"/>
</dbReference>
<proteinExistence type="predicted"/>
<evidence type="ECO:0000313" key="4">
    <source>
        <dbReference type="Proteomes" id="UP000233597"/>
    </source>
</evidence>
<protein>
    <submittedName>
        <fullName evidence="2">Uncharacterized protein</fullName>
    </submittedName>
</protein>
<keyword evidence="3" id="KW-1185">Reference proteome</keyword>
<evidence type="ECO:0000313" key="2">
    <source>
        <dbReference type="EMBL" id="PKR53874.1"/>
    </source>
</evidence>
<evidence type="ECO:0000313" key="3">
    <source>
        <dbReference type="Proteomes" id="UP000233458"/>
    </source>
</evidence>
<dbReference type="EMBL" id="CP024200">
    <property type="protein sequence ID" value="AUG55731.1"/>
    <property type="molecule type" value="Genomic_DNA"/>
</dbReference>
<dbReference type="Proteomes" id="UP000233458">
    <property type="component" value="Plasmid pCSC3H3"/>
</dbReference>
<dbReference type="KEGG" id="thac:CSC3H3_23065"/>
<dbReference type="OrthoDB" id="9911390at2"/>
<dbReference type="EMBL" id="NWTK01000007">
    <property type="protein sequence ID" value="PKR53874.1"/>
    <property type="molecule type" value="Genomic_DNA"/>
</dbReference>
<name>A0A2N3KTH3_9PROT</name>
<gene>
    <name evidence="2" type="ORF">COO20_12775</name>
    <name evidence="1" type="ORF">CSC3H3_23065</name>
</gene>
<dbReference type="AlphaFoldDB" id="A0A2N3KTH3"/>
<dbReference type="Proteomes" id="UP000233597">
    <property type="component" value="Unassembled WGS sequence"/>
</dbReference>
<reference evidence="1 3" key="2">
    <citation type="submission" date="2017-10" db="EMBL/GenBank/DDBJ databases">
        <title>Biodiversity and function of Thalassospira species in the particle-attached aromatic-hydrocarbon-degrading consortia from the surface seawater of the China South Sea.</title>
        <authorList>
            <person name="Dong C."/>
            <person name="Liu R."/>
            <person name="Shao Z."/>
        </authorList>
    </citation>
    <scope>NUCLEOTIDE SEQUENCE [LARGE SCALE GENOMIC DNA]</scope>
    <source>
        <strain evidence="1 3">CSC3H3</strain>
        <plasmid evidence="3">pcsc3h3</plasmid>
        <plasmid evidence="1">pCSC3H3</plasmid>
    </source>
</reference>